<proteinExistence type="predicted"/>
<accession>A0A1I8JKF3</accession>
<keyword evidence="1" id="KW-1185">Reference proteome</keyword>
<organism evidence="1 2">
    <name type="scientific">Macrostomum lignano</name>
    <dbReference type="NCBI Taxonomy" id="282301"/>
    <lineage>
        <taxon>Eukaryota</taxon>
        <taxon>Metazoa</taxon>
        <taxon>Spiralia</taxon>
        <taxon>Lophotrochozoa</taxon>
        <taxon>Platyhelminthes</taxon>
        <taxon>Rhabditophora</taxon>
        <taxon>Macrostomorpha</taxon>
        <taxon>Macrostomida</taxon>
        <taxon>Macrostomidae</taxon>
        <taxon>Macrostomum</taxon>
    </lineage>
</organism>
<dbReference type="WBParaSite" id="maker-uti_cns_0049051-snap-gene-0.9-mRNA-1">
    <property type="protein sequence ID" value="maker-uti_cns_0049051-snap-gene-0.9-mRNA-1"/>
    <property type="gene ID" value="maker-uti_cns_0049051-snap-gene-0.9"/>
</dbReference>
<reference evidence="2" key="1">
    <citation type="submission" date="2016-11" db="UniProtKB">
        <authorList>
            <consortium name="WormBaseParasite"/>
        </authorList>
    </citation>
    <scope>IDENTIFICATION</scope>
</reference>
<name>A0A1I8JKF3_9PLAT</name>
<dbReference type="Proteomes" id="UP000095280">
    <property type="component" value="Unplaced"/>
</dbReference>
<protein>
    <submittedName>
        <fullName evidence="2">ANK_REP_REGION domain-containing protein</fullName>
    </submittedName>
</protein>
<sequence>SESGTRGSGAHSESQAKRLDQLYKAELGRQARIPPLGSRTLSLLTSPFLIIRQPRTPFYTEMRHCTLTLLLAVVAAICMMNGATGEEVKKRSSIDNQEIEQFEPEPFDEETDDEDDVDKRAMRLMRLGKKRAMRLMRLGKRDWDDGADEEKRAMRLMRLGKREWEEEMDEKARHAPHAWASVTTKRAMRLMRLGKRDNDKRAMRLMRWASRDNDKRAMRLMRLGKRDNDKRAMRSCAQA</sequence>
<evidence type="ECO:0000313" key="2">
    <source>
        <dbReference type="WBParaSite" id="maker-uti_cns_0049051-snap-gene-0.9-mRNA-1"/>
    </source>
</evidence>
<dbReference type="AlphaFoldDB" id="A0A1I8JKF3"/>
<evidence type="ECO:0000313" key="1">
    <source>
        <dbReference type="Proteomes" id="UP000095280"/>
    </source>
</evidence>